<gene>
    <name evidence="1" type="ORF">MRB53_030557</name>
</gene>
<sequence length="151" mass="16920">MYKQRARELAVNLGDSNTKYLYQLMKKRQSQAFISQITYADDTVYTDSTGIAVVFISHFQNILGPEVPSQYPDLSHITPHGVLTKGDALDLMRPVSVGVLWDDADHPIEGAIHSAMDYYQGILRFVDLIPAHLSSILIEADYSLAQLLRLP</sequence>
<organism evidence="1 2">
    <name type="scientific">Persea americana</name>
    <name type="common">Avocado</name>
    <dbReference type="NCBI Taxonomy" id="3435"/>
    <lineage>
        <taxon>Eukaryota</taxon>
        <taxon>Viridiplantae</taxon>
        <taxon>Streptophyta</taxon>
        <taxon>Embryophyta</taxon>
        <taxon>Tracheophyta</taxon>
        <taxon>Spermatophyta</taxon>
        <taxon>Magnoliopsida</taxon>
        <taxon>Magnoliidae</taxon>
        <taxon>Laurales</taxon>
        <taxon>Lauraceae</taxon>
        <taxon>Persea</taxon>
    </lineage>
</organism>
<proteinExistence type="predicted"/>
<evidence type="ECO:0000313" key="1">
    <source>
        <dbReference type="EMBL" id="KAJ8622028.1"/>
    </source>
</evidence>
<dbReference type="EMBL" id="CM056818">
    <property type="protein sequence ID" value="KAJ8622028.1"/>
    <property type="molecule type" value="Genomic_DNA"/>
</dbReference>
<protein>
    <submittedName>
        <fullName evidence="1">Uncharacterized protein</fullName>
    </submittedName>
</protein>
<evidence type="ECO:0000313" key="2">
    <source>
        <dbReference type="Proteomes" id="UP001234297"/>
    </source>
</evidence>
<name>A0ACC2KLN1_PERAE</name>
<comment type="caution">
    <text evidence="1">The sequence shown here is derived from an EMBL/GenBank/DDBJ whole genome shotgun (WGS) entry which is preliminary data.</text>
</comment>
<keyword evidence="2" id="KW-1185">Reference proteome</keyword>
<reference evidence="1 2" key="1">
    <citation type="journal article" date="2022" name="Hortic Res">
        <title>A haplotype resolved chromosomal level avocado genome allows analysis of novel avocado genes.</title>
        <authorList>
            <person name="Nath O."/>
            <person name="Fletcher S.J."/>
            <person name="Hayward A."/>
            <person name="Shaw L.M."/>
            <person name="Masouleh A.K."/>
            <person name="Furtado A."/>
            <person name="Henry R.J."/>
            <person name="Mitter N."/>
        </authorList>
    </citation>
    <scope>NUCLEOTIDE SEQUENCE [LARGE SCALE GENOMIC DNA]</scope>
    <source>
        <strain evidence="2">cv. Hass</strain>
    </source>
</reference>
<accession>A0ACC2KLN1</accession>
<dbReference type="Proteomes" id="UP001234297">
    <property type="component" value="Chromosome 10"/>
</dbReference>